<sequence>MLERTPEPELMDTDEEVSTYDAMDHSKVNARFAEDFLAFHGPCQGGEILDVGTGTALIPIEIARRDSRARIVAVDLASRMIARARHHVETAGLSSRIRCEVQDAKAFDQTQWRHYEAVISNSIVHHLADPRAVLAAMAGMVAPGGTLFVRDLVRPDSEEQVNDLVETYAADEPEFARALFGASLRAAFTLAEIDAMRRELGLTGGTLVMSSDRHWTWSWRRDP</sequence>
<keyword evidence="3" id="KW-0489">Methyltransferase</keyword>
<dbReference type="EMBL" id="CP002353">
    <property type="protein sequence ID" value="ADV62507.1"/>
    <property type="molecule type" value="Genomic_DNA"/>
</dbReference>
<dbReference type="KEGG" id="ipa:Isop_1927"/>
<evidence type="ECO:0000259" key="2">
    <source>
        <dbReference type="Pfam" id="PF13649"/>
    </source>
</evidence>
<dbReference type="Proteomes" id="UP000008631">
    <property type="component" value="Chromosome"/>
</dbReference>
<organism evidence="3 4">
    <name type="scientific">Isosphaera pallida (strain ATCC 43644 / DSM 9630 / IS1B)</name>
    <dbReference type="NCBI Taxonomy" id="575540"/>
    <lineage>
        <taxon>Bacteria</taxon>
        <taxon>Pseudomonadati</taxon>
        <taxon>Planctomycetota</taxon>
        <taxon>Planctomycetia</taxon>
        <taxon>Isosphaerales</taxon>
        <taxon>Isosphaeraceae</taxon>
        <taxon>Isosphaera</taxon>
    </lineage>
</organism>
<reference key="1">
    <citation type="submission" date="2010-11" db="EMBL/GenBank/DDBJ databases">
        <title>The complete sequence of chromosome of Isophaera pallida ATCC 43644.</title>
        <authorList>
            <consortium name="US DOE Joint Genome Institute (JGI-PGF)"/>
            <person name="Lucas S."/>
            <person name="Copeland A."/>
            <person name="Lapidus A."/>
            <person name="Bruce D."/>
            <person name="Goodwin L."/>
            <person name="Pitluck S."/>
            <person name="Kyrpides N."/>
            <person name="Mavromatis K."/>
            <person name="Pagani I."/>
            <person name="Ivanova N."/>
            <person name="Saunders E."/>
            <person name="Brettin T."/>
            <person name="Detter J.C."/>
            <person name="Han C."/>
            <person name="Tapia R."/>
            <person name="Land M."/>
            <person name="Hauser L."/>
            <person name="Markowitz V."/>
            <person name="Cheng J.-F."/>
            <person name="Hugenholtz P."/>
            <person name="Woyke T."/>
            <person name="Wu D."/>
            <person name="Eisen J.A."/>
        </authorList>
    </citation>
    <scope>NUCLEOTIDE SEQUENCE</scope>
    <source>
        <strain>ATCC 43644</strain>
    </source>
</reference>
<dbReference type="OrthoDB" id="9778766at2"/>
<dbReference type="InterPro" id="IPR041698">
    <property type="entry name" value="Methyltransf_25"/>
</dbReference>
<evidence type="ECO:0000256" key="1">
    <source>
        <dbReference type="ARBA" id="ARBA00022679"/>
    </source>
</evidence>
<keyword evidence="4" id="KW-1185">Reference proteome</keyword>
<dbReference type="PANTHER" id="PTHR43861">
    <property type="entry name" value="TRANS-ACONITATE 2-METHYLTRANSFERASE-RELATED"/>
    <property type="match status" value="1"/>
</dbReference>
<dbReference type="eggNOG" id="COG4123">
    <property type="taxonomic scope" value="Bacteria"/>
</dbReference>
<dbReference type="InParanoid" id="E8R2K7"/>
<dbReference type="AlphaFoldDB" id="E8R2K7"/>
<dbReference type="HOGENOM" id="CLU_108522_0_0_0"/>
<keyword evidence="1" id="KW-0808">Transferase</keyword>
<accession>E8R2K7</accession>
<dbReference type="STRING" id="575540.Isop_1927"/>
<gene>
    <name evidence="3" type="ordered locus">Isop_1927</name>
</gene>
<dbReference type="RefSeq" id="WP_013564795.1">
    <property type="nucleotide sequence ID" value="NC_014962.1"/>
</dbReference>
<evidence type="ECO:0000313" key="3">
    <source>
        <dbReference type="EMBL" id="ADV62507.1"/>
    </source>
</evidence>
<evidence type="ECO:0000313" key="4">
    <source>
        <dbReference type="Proteomes" id="UP000008631"/>
    </source>
</evidence>
<dbReference type="GO" id="GO:0032259">
    <property type="term" value="P:methylation"/>
    <property type="evidence" value="ECO:0007669"/>
    <property type="project" value="UniProtKB-KW"/>
</dbReference>
<reference evidence="3 4" key="2">
    <citation type="journal article" date="2011" name="Stand. Genomic Sci.">
        <title>Complete genome sequence of Isosphaera pallida type strain (IS1B).</title>
        <authorList>
            <consortium name="US DOE Joint Genome Institute (JGI-PGF)"/>
            <person name="Goker M."/>
            <person name="Cleland D."/>
            <person name="Saunders E."/>
            <person name="Lapidus A."/>
            <person name="Nolan M."/>
            <person name="Lucas S."/>
            <person name="Hammon N."/>
            <person name="Deshpande S."/>
            <person name="Cheng J.F."/>
            <person name="Tapia R."/>
            <person name="Han C."/>
            <person name="Goodwin L."/>
            <person name="Pitluck S."/>
            <person name="Liolios K."/>
            <person name="Pagani I."/>
            <person name="Ivanova N."/>
            <person name="Mavromatis K."/>
            <person name="Pati A."/>
            <person name="Chen A."/>
            <person name="Palaniappan K."/>
            <person name="Land M."/>
            <person name="Hauser L."/>
            <person name="Chang Y.J."/>
            <person name="Jeffries C.D."/>
            <person name="Detter J.C."/>
            <person name="Beck B."/>
            <person name="Woyke T."/>
            <person name="Bristow J."/>
            <person name="Eisen J.A."/>
            <person name="Markowitz V."/>
            <person name="Hugenholtz P."/>
            <person name="Kyrpides N.C."/>
            <person name="Klenk H.P."/>
        </authorList>
    </citation>
    <scope>NUCLEOTIDE SEQUENCE [LARGE SCALE GENOMIC DNA]</scope>
    <source>
        <strain evidence="4">ATCC 43644 / DSM 9630 / IS1B</strain>
    </source>
</reference>
<dbReference type="InterPro" id="IPR029063">
    <property type="entry name" value="SAM-dependent_MTases_sf"/>
</dbReference>
<dbReference type="Gene3D" id="3.40.50.150">
    <property type="entry name" value="Vaccinia Virus protein VP39"/>
    <property type="match status" value="1"/>
</dbReference>
<feature type="domain" description="Methyltransferase" evidence="2">
    <location>
        <begin position="48"/>
        <end position="145"/>
    </location>
</feature>
<protein>
    <submittedName>
        <fullName evidence="3">Methyltransferase type 11</fullName>
    </submittedName>
</protein>
<dbReference type="CDD" id="cd02440">
    <property type="entry name" value="AdoMet_MTases"/>
    <property type="match status" value="1"/>
</dbReference>
<name>E8R2K7_ISOPI</name>
<dbReference type="SUPFAM" id="SSF53335">
    <property type="entry name" value="S-adenosyl-L-methionine-dependent methyltransferases"/>
    <property type="match status" value="1"/>
</dbReference>
<dbReference type="GO" id="GO:0008168">
    <property type="term" value="F:methyltransferase activity"/>
    <property type="evidence" value="ECO:0007669"/>
    <property type="project" value="UniProtKB-KW"/>
</dbReference>
<dbReference type="Pfam" id="PF13649">
    <property type="entry name" value="Methyltransf_25"/>
    <property type="match status" value="1"/>
</dbReference>
<proteinExistence type="predicted"/>